<gene>
    <name evidence="1" type="ORF">ERJ67_03430</name>
</gene>
<evidence type="ECO:0000313" key="1">
    <source>
        <dbReference type="EMBL" id="TGG93795.1"/>
    </source>
</evidence>
<reference evidence="1 2" key="1">
    <citation type="journal article" date="2019" name="mSystems">
        <title>Life at home and on the roam: Genomic adaptions reflect the dual lifestyle of an intracellular, facultative symbiont.</title>
        <authorList>
            <person name="Burgsdorf I."/>
        </authorList>
    </citation>
    <scope>NUCLEOTIDE SEQUENCE [LARGE SCALE GENOMIC DNA]</scope>
    <source>
        <strain evidence="1">277cV</strain>
    </source>
</reference>
<organism evidence="1 2">
    <name type="scientific">Aphanocapsa feldmannii 277cV</name>
    <dbReference type="NCBI Taxonomy" id="2507553"/>
    <lineage>
        <taxon>Bacteria</taxon>
        <taxon>Bacillati</taxon>
        <taxon>Cyanobacteriota</taxon>
        <taxon>Cyanophyceae</taxon>
        <taxon>Oscillatoriophycideae</taxon>
        <taxon>Chroococcales</taxon>
        <taxon>Microcystaceae</taxon>
        <taxon>Aphanocapsa</taxon>
    </lineage>
</organism>
<dbReference type="SUPFAM" id="SSF144010">
    <property type="entry name" value="CofE-like"/>
    <property type="match status" value="1"/>
</dbReference>
<proteinExistence type="predicted"/>
<protein>
    <submittedName>
        <fullName evidence="1">F420-0:Gamma-glutamyl ligase</fullName>
    </submittedName>
</protein>
<dbReference type="GO" id="GO:0016874">
    <property type="term" value="F:ligase activity"/>
    <property type="evidence" value="ECO:0007669"/>
    <property type="project" value="UniProtKB-KW"/>
</dbReference>
<evidence type="ECO:0000313" key="2">
    <source>
        <dbReference type="Proteomes" id="UP000317990"/>
    </source>
</evidence>
<dbReference type="EMBL" id="SRMO01000050">
    <property type="protein sequence ID" value="TGG93795.1"/>
    <property type="molecule type" value="Genomic_DNA"/>
</dbReference>
<sequence length="381" mass="41118">MVAATATGLAVMELRHRLRPRSPLLLEPGPWQVEGSADRILLSGRPTIRNPHNRMEVFVPAFQAHPTLLSMESVGGITLRVLVDPDHPDAQARSDGYWFSYIVKAGRQTAARITIEISGPHLDALQAAWVEMRWTAYGPFGRQCQRHGVVIPLNRGAVPRPQAWRACDGCHLLPVPTHLLGWLDDPMAVLRDYALPHLHSGDIITIGETPLAVMQGRYRHPAMVRPGALARLLCRVFHPTSSLATACGLQSLIDLVGPTRVSFAWIGGILLRLVGQRGGFYRLAGEQARLIDDLTGTLPPYDQTIVLGPADPQAQVDNLAACLGHPVAVVDVNDLGRVKLLASSRGCDDALLRRALATNPAGNADEGTPIVIVRPTPAGGG</sequence>
<dbReference type="Proteomes" id="UP000317990">
    <property type="component" value="Unassembled WGS sequence"/>
</dbReference>
<comment type="caution">
    <text evidence="1">The sequence shown here is derived from an EMBL/GenBank/DDBJ whole genome shotgun (WGS) entry which is preliminary data.</text>
</comment>
<name>A0A524RPU7_9CHRO</name>
<accession>A0A524RPU7</accession>
<dbReference type="AlphaFoldDB" id="A0A524RPU7"/>
<keyword evidence="1" id="KW-0436">Ligase</keyword>